<organism evidence="2 3">
    <name type="scientific">Rhizobium favelukesii</name>
    <dbReference type="NCBI Taxonomy" id="348824"/>
    <lineage>
        <taxon>Bacteria</taxon>
        <taxon>Pseudomonadati</taxon>
        <taxon>Pseudomonadota</taxon>
        <taxon>Alphaproteobacteria</taxon>
        <taxon>Hyphomicrobiales</taxon>
        <taxon>Rhizobiaceae</taxon>
        <taxon>Rhizobium/Agrobacterium group</taxon>
        <taxon>Rhizobium</taxon>
    </lineage>
</organism>
<keyword evidence="3" id="KW-1185">Reference proteome</keyword>
<keyword evidence="1" id="KW-0175">Coiled coil</keyword>
<sequence length="156" mass="17435">MAKGEATGTNPAAMSAEELRKKALELKLAEMEREDKIKSREAKKHSEFVEDFFRKHIGDDERAVIRRVVTKAAADGKFEAMVYSFPSSFCTDSGRAINNNLQGWQNTLQGKAKEVYELFETVGRPQGYTLKAVVINYPGGMPGDIGFFLGWEPPLE</sequence>
<dbReference type="PATRIC" id="fig|348824.6.peg.5102"/>
<dbReference type="KEGG" id="rhl:LPU83_pLPU83c_0378"/>
<keyword evidence="2" id="KW-0614">Plasmid</keyword>
<dbReference type="EMBL" id="HG916854">
    <property type="protein sequence ID" value="CDM60940.1"/>
    <property type="molecule type" value="Genomic_DNA"/>
</dbReference>
<name>W6RL08_9HYPH</name>
<evidence type="ECO:0000313" key="3">
    <source>
        <dbReference type="Proteomes" id="UP000019443"/>
    </source>
</evidence>
<accession>W6RL08</accession>
<dbReference type="AlphaFoldDB" id="W6RL08"/>
<reference evidence="2" key="1">
    <citation type="submission" date="2013-11" db="EMBL/GenBank/DDBJ databases">
        <title>Draft genome sequence of the broad-host-range Rhizobium sp. LPU83 strain, a member of the low-genetic diversity Oregon-like Rhizobium sp. group.</title>
        <authorList>
            <person name="Wibberg D."/>
            <person name="Puehler A."/>
            <person name="Schlueter A."/>
        </authorList>
    </citation>
    <scope>NUCLEOTIDE SEQUENCE [LARGE SCALE GENOMIC DNA]</scope>
    <source>
        <strain evidence="2">LPU83</strain>
        <plasmid evidence="2">pLPU83c</plasmid>
    </source>
</reference>
<feature type="coiled-coil region" evidence="1">
    <location>
        <begin position="14"/>
        <end position="41"/>
    </location>
</feature>
<protein>
    <submittedName>
        <fullName evidence="2">Uncharacterized protein</fullName>
    </submittedName>
</protein>
<gene>
    <name evidence="2" type="ORF">LPU83_pLPU83c_0378</name>
</gene>
<dbReference type="HOGENOM" id="CLU_133276_0_0_5"/>
<proteinExistence type="predicted"/>
<dbReference type="Proteomes" id="UP000019443">
    <property type="component" value="Plasmid pLPU83c"/>
</dbReference>
<geneLocation type="plasmid" evidence="2 3">
    <name>pLPU83c</name>
</geneLocation>
<evidence type="ECO:0000256" key="1">
    <source>
        <dbReference type="SAM" id="Coils"/>
    </source>
</evidence>
<evidence type="ECO:0000313" key="2">
    <source>
        <dbReference type="EMBL" id="CDM60940.1"/>
    </source>
</evidence>